<dbReference type="OrthoDB" id="442460at2759"/>
<dbReference type="PANTHER" id="PTHR33524">
    <property type="entry name" value="C5ORF35"/>
    <property type="match status" value="1"/>
</dbReference>
<proteinExistence type="predicted"/>
<name>A0A1Y2I2U6_9FUNG</name>
<evidence type="ECO:0008006" key="4">
    <source>
        <dbReference type="Google" id="ProtNLM"/>
    </source>
</evidence>
<sequence length="352" mass="39717">MGSHPIISVPACVAAQQLLLVAEHVRVRVRQHAMKHPQRWRWHVTNYLDRLYPLQALRLRLRQPNSKSLPGPPSTLSSYGKPTQWTPPSQPQLVSSLHSLLTALWHADHTSTLPRPLCLIRAGFHFVPRRAPSHMPYGGTGVFLHPTNASTDPDPESASPSVLPANQVISIYPGTIYSPTDPILFASIHNAYILRRLDGHLIDGNPRGLSRWIYQGLVRRYWWPGTRWPPCDPGDWLLDPEHKPEIDLRNPYAIGQFINHGTPDRPANVAYVEVEMPLDTLPLHLHQYLPNAPYRAWHGYPRLAGSKYDPAQVPEVCGGEDVVVPMVVLVTTREVKVGEELLSTYHEIVRQV</sequence>
<keyword evidence="3" id="KW-1185">Reference proteome</keyword>
<dbReference type="InterPro" id="IPR040415">
    <property type="entry name" value="SETD9"/>
</dbReference>
<comment type="caution">
    <text evidence="2">The sequence shown here is derived from an EMBL/GenBank/DDBJ whole genome shotgun (WGS) entry which is preliminary data.</text>
</comment>
<gene>
    <name evidence="2" type="ORF">BCR44DRAFT_1456849</name>
</gene>
<dbReference type="AlphaFoldDB" id="A0A1Y2I2U6"/>
<organism evidence="2 3">
    <name type="scientific">Catenaria anguillulae PL171</name>
    <dbReference type="NCBI Taxonomy" id="765915"/>
    <lineage>
        <taxon>Eukaryota</taxon>
        <taxon>Fungi</taxon>
        <taxon>Fungi incertae sedis</taxon>
        <taxon>Blastocladiomycota</taxon>
        <taxon>Blastocladiomycetes</taxon>
        <taxon>Blastocladiales</taxon>
        <taxon>Catenariaceae</taxon>
        <taxon>Catenaria</taxon>
    </lineage>
</organism>
<feature type="compositionally biased region" description="Polar residues" evidence="1">
    <location>
        <begin position="74"/>
        <end position="91"/>
    </location>
</feature>
<dbReference type="Proteomes" id="UP000193411">
    <property type="component" value="Unassembled WGS sequence"/>
</dbReference>
<dbReference type="EMBL" id="MCFL01000001">
    <property type="protein sequence ID" value="ORZ41185.1"/>
    <property type="molecule type" value="Genomic_DNA"/>
</dbReference>
<evidence type="ECO:0000313" key="3">
    <source>
        <dbReference type="Proteomes" id="UP000193411"/>
    </source>
</evidence>
<reference evidence="2 3" key="1">
    <citation type="submission" date="2016-07" db="EMBL/GenBank/DDBJ databases">
        <title>Pervasive Adenine N6-methylation of Active Genes in Fungi.</title>
        <authorList>
            <consortium name="DOE Joint Genome Institute"/>
            <person name="Mondo S.J."/>
            <person name="Dannebaum R.O."/>
            <person name="Kuo R.C."/>
            <person name="Labutti K."/>
            <person name="Haridas S."/>
            <person name="Kuo A."/>
            <person name="Salamov A."/>
            <person name="Ahrendt S.R."/>
            <person name="Lipzen A."/>
            <person name="Sullivan W."/>
            <person name="Andreopoulos W.B."/>
            <person name="Clum A."/>
            <person name="Lindquist E."/>
            <person name="Daum C."/>
            <person name="Ramamoorthy G.K."/>
            <person name="Gryganskyi A."/>
            <person name="Culley D."/>
            <person name="Magnuson J.K."/>
            <person name="James T.Y."/>
            <person name="O'Malley M.A."/>
            <person name="Stajich J.E."/>
            <person name="Spatafora J.W."/>
            <person name="Visel A."/>
            <person name="Grigoriev I.V."/>
        </authorList>
    </citation>
    <scope>NUCLEOTIDE SEQUENCE [LARGE SCALE GENOMIC DNA]</scope>
    <source>
        <strain evidence="2 3">PL171</strain>
    </source>
</reference>
<protein>
    <recommendedName>
        <fullName evidence="4">SET domain-containing protein</fullName>
    </recommendedName>
</protein>
<evidence type="ECO:0000256" key="1">
    <source>
        <dbReference type="SAM" id="MobiDB-lite"/>
    </source>
</evidence>
<dbReference type="PANTHER" id="PTHR33524:SF2">
    <property type="entry name" value="SET DOMAIN-CONTAINING PROTEIN 9"/>
    <property type="match status" value="1"/>
</dbReference>
<feature type="region of interest" description="Disordered" evidence="1">
    <location>
        <begin position="63"/>
        <end position="91"/>
    </location>
</feature>
<accession>A0A1Y2I2U6</accession>
<evidence type="ECO:0000313" key="2">
    <source>
        <dbReference type="EMBL" id="ORZ41185.1"/>
    </source>
</evidence>